<dbReference type="Proteomes" id="UP001305779">
    <property type="component" value="Unassembled WGS sequence"/>
</dbReference>
<dbReference type="PROSITE" id="PS00028">
    <property type="entry name" value="ZINC_FINGER_C2H2_1"/>
    <property type="match status" value="4"/>
</dbReference>
<evidence type="ECO:0000259" key="7">
    <source>
        <dbReference type="PROSITE" id="PS50157"/>
    </source>
</evidence>
<feature type="domain" description="C2H2-type" evidence="7">
    <location>
        <begin position="250"/>
        <end position="277"/>
    </location>
</feature>
<feature type="region of interest" description="Disordered" evidence="6">
    <location>
        <begin position="496"/>
        <end position="524"/>
    </location>
</feature>
<dbReference type="PANTHER" id="PTHR14003">
    <property type="entry name" value="TRANSCRIPTIONAL REPRESSOR PROTEIN YY"/>
    <property type="match status" value="1"/>
</dbReference>
<dbReference type="PROSITE" id="PS50157">
    <property type="entry name" value="ZINC_FINGER_C2H2_2"/>
    <property type="match status" value="4"/>
</dbReference>
<dbReference type="PANTHER" id="PTHR14003:SF20">
    <property type="entry name" value="FINGER DOMAIN PROTEIN, PUTATIVE (AFU_ORTHOLOGUE AFUA_4G10380)-RELATED"/>
    <property type="match status" value="1"/>
</dbReference>
<feature type="domain" description="C2H2-type" evidence="7">
    <location>
        <begin position="192"/>
        <end position="219"/>
    </location>
</feature>
<dbReference type="InterPro" id="IPR013087">
    <property type="entry name" value="Znf_C2H2_type"/>
</dbReference>
<dbReference type="Pfam" id="PF00096">
    <property type="entry name" value="zf-C2H2"/>
    <property type="match status" value="4"/>
</dbReference>
<gene>
    <name evidence="8" type="ORF">PRZ48_005874</name>
</gene>
<feature type="domain" description="C2H2-type" evidence="7">
    <location>
        <begin position="278"/>
        <end position="307"/>
    </location>
</feature>
<comment type="caution">
    <text evidence="8">The sequence shown here is derived from an EMBL/GenBank/DDBJ whole genome shotgun (WGS) entry which is preliminary data.</text>
</comment>
<evidence type="ECO:0000313" key="9">
    <source>
        <dbReference type="Proteomes" id="UP001305779"/>
    </source>
</evidence>
<feature type="compositionally biased region" description="Polar residues" evidence="6">
    <location>
        <begin position="143"/>
        <end position="173"/>
    </location>
</feature>
<evidence type="ECO:0000313" key="8">
    <source>
        <dbReference type="EMBL" id="KAK4502449.1"/>
    </source>
</evidence>
<dbReference type="EMBL" id="JAXOVC010000004">
    <property type="protein sequence ID" value="KAK4502449.1"/>
    <property type="molecule type" value="Genomic_DNA"/>
</dbReference>
<dbReference type="SMART" id="SM00355">
    <property type="entry name" value="ZnF_C2H2"/>
    <property type="match status" value="4"/>
</dbReference>
<feature type="region of interest" description="Disordered" evidence="6">
    <location>
        <begin position="143"/>
        <end position="185"/>
    </location>
</feature>
<keyword evidence="2" id="KW-0677">Repeat</keyword>
<evidence type="ECO:0000256" key="5">
    <source>
        <dbReference type="PROSITE-ProRule" id="PRU00042"/>
    </source>
</evidence>
<dbReference type="InterPro" id="IPR036236">
    <property type="entry name" value="Znf_C2H2_sf"/>
</dbReference>
<keyword evidence="1" id="KW-0479">Metal-binding</keyword>
<proteinExistence type="predicted"/>
<evidence type="ECO:0000256" key="6">
    <source>
        <dbReference type="SAM" id="MobiDB-lite"/>
    </source>
</evidence>
<feature type="region of interest" description="Disordered" evidence="6">
    <location>
        <begin position="296"/>
        <end position="366"/>
    </location>
</feature>
<feature type="region of interest" description="Disordered" evidence="6">
    <location>
        <begin position="78"/>
        <end position="110"/>
    </location>
</feature>
<evidence type="ECO:0000256" key="1">
    <source>
        <dbReference type="ARBA" id="ARBA00022723"/>
    </source>
</evidence>
<reference evidence="8 9" key="1">
    <citation type="journal article" date="2023" name="G3 (Bethesda)">
        <title>A chromosome-level genome assembly of Zasmidium syzygii isolated from banana leaves.</title>
        <authorList>
            <person name="van Westerhoven A.C."/>
            <person name="Mehrabi R."/>
            <person name="Talebi R."/>
            <person name="Steentjes M.B.F."/>
            <person name="Corcolon B."/>
            <person name="Chong P.A."/>
            <person name="Kema G.H.J."/>
            <person name="Seidl M.F."/>
        </authorList>
    </citation>
    <scope>NUCLEOTIDE SEQUENCE [LARGE SCALE GENOMIC DNA]</scope>
    <source>
        <strain evidence="8 9">P124</strain>
    </source>
</reference>
<evidence type="ECO:0000256" key="4">
    <source>
        <dbReference type="ARBA" id="ARBA00022833"/>
    </source>
</evidence>
<feature type="compositionally biased region" description="Polar residues" evidence="6">
    <location>
        <begin position="443"/>
        <end position="467"/>
    </location>
</feature>
<evidence type="ECO:0000256" key="3">
    <source>
        <dbReference type="ARBA" id="ARBA00022771"/>
    </source>
</evidence>
<protein>
    <recommendedName>
        <fullName evidence="7">C2H2-type domain-containing protein</fullName>
    </recommendedName>
</protein>
<accession>A0ABR0ELJ5</accession>
<keyword evidence="4" id="KW-0862">Zinc</keyword>
<name>A0ABR0ELJ5_ZASCE</name>
<feature type="compositionally biased region" description="Polar residues" evidence="6">
    <location>
        <begin position="398"/>
        <end position="412"/>
    </location>
</feature>
<keyword evidence="9" id="KW-1185">Reference proteome</keyword>
<evidence type="ECO:0000256" key="2">
    <source>
        <dbReference type="ARBA" id="ARBA00022737"/>
    </source>
</evidence>
<feature type="region of interest" description="Disordered" evidence="6">
    <location>
        <begin position="395"/>
        <end position="483"/>
    </location>
</feature>
<sequence length="524" mass="57298">MSLPSIGHILLAPQHKRRDSFTSAVDMDLHTLLNTNRAAATGAVSRNMQYEVPLPITLNHDMSNSGHYAQQNLYVPTGNSRIKSENGSERGVSPHTSDHSSRYSSQTPQNSVAYQQIAAQLTNGMRYPSPNQLPQQNGISMLQHSYNPNATQDQSYQQQPAQLGAVQPTQADQSPMEGGRTSTGSTGLPKAFACSTCSKGFARRSDLARHERIHSGVRPHVCDHPGCGKQFIQRSALTVHSRVHTGEKPHMCERCGKPFSDSSSLARHRRIHSGKRPYKCPYADCQKTFTRRTTLTRHQNHHTGTIEESEAATAAALASRVSLQTTRSRGSDEENEYSGDGKSPMPAPSERPASVSPAAGMNGVGQLQRQPSDYYMNAMNGGMAAVPAHIRTEMAPTSRAQSPAQYQMAVNAQQPQQQRPQLTSNPSAGYNPPQILEPPAANGQAQPGSGNNSPHMNNSMGWQSPHNGLQPGQHATEYTYTDPNGNIVNAAPMYYQQSRPHSTGPMDHYQQMRGQEMWAAQHQQ</sequence>
<organism evidence="8 9">
    <name type="scientific">Zasmidium cellare</name>
    <name type="common">Wine cellar mold</name>
    <name type="synonym">Racodium cellare</name>
    <dbReference type="NCBI Taxonomy" id="395010"/>
    <lineage>
        <taxon>Eukaryota</taxon>
        <taxon>Fungi</taxon>
        <taxon>Dikarya</taxon>
        <taxon>Ascomycota</taxon>
        <taxon>Pezizomycotina</taxon>
        <taxon>Dothideomycetes</taxon>
        <taxon>Dothideomycetidae</taxon>
        <taxon>Mycosphaerellales</taxon>
        <taxon>Mycosphaerellaceae</taxon>
        <taxon>Zasmidium</taxon>
    </lineage>
</organism>
<dbReference type="Gene3D" id="3.30.160.60">
    <property type="entry name" value="Classic Zinc Finger"/>
    <property type="match status" value="4"/>
</dbReference>
<dbReference type="SUPFAM" id="SSF57667">
    <property type="entry name" value="beta-beta-alpha zinc fingers"/>
    <property type="match status" value="2"/>
</dbReference>
<keyword evidence="3 5" id="KW-0863">Zinc-finger</keyword>
<feature type="domain" description="C2H2-type" evidence="7">
    <location>
        <begin position="220"/>
        <end position="249"/>
    </location>
</feature>